<evidence type="ECO:0000259" key="2">
    <source>
        <dbReference type="PROSITE" id="PS50943"/>
    </source>
</evidence>
<evidence type="ECO:0000256" key="1">
    <source>
        <dbReference type="ARBA" id="ARBA00023125"/>
    </source>
</evidence>
<dbReference type="AlphaFoldDB" id="A0A0L0WF69"/>
<comment type="caution">
    <text evidence="3">The sequence shown here is derived from an EMBL/GenBank/DDBJ whole genome shotgun (WGS) entry which is preliminary data.</text>
</comment>
<evidence type="ECO:0000313" key="4">
    <source>
        <dbReference type="Proteomes" id="UP000037267"/>
    </source>
</evidence>
<dbReference type="PROSITE" id="PS50943">
    <property type="entry name" value="HTH_CROC1"/>
    <property type="match status" value="1"/>
</dbReference>
<dbReference type="STRING" id="1503.CLPU_1c02300"/>
<dbReference type="SMART" id="SM00530">
    <property type="entry name" value="HTH_XRE"/>
    <property type="match status" value="1"/>
</dbReference>
<evidence type="ECO:0000313" key="3">
    <source>
        <dbReference type="EMBL" id="KNF10065.1"/>
    </source>
</evidence>
<dbReference type="RefSeq" id="WP_050353794.1">
    <property type="nucleotide sequence ID" value="NZ_LGSS01000001.1"/>
</dbReference>
<dbReference type="SUPFAM" id="SSF47413">
    <property type="entry name" value="lambda repressor-like DNA-binding domains"/>
    <property type="match status" value="1"/>
</dbReference>
<dbReference type="CDD" id="cd00093">
    <property type="entry name" value="HTH_XRE"/>
    <property type="match status" value="1"/>
</dbReference>
<sequence>MGKKDNKRILGEVIKKRRIEKKLTQLKVSESTGISRNYISEIENGIYMPSVNTLFKLASFLEINLDCLLNDVNTNQTKQIYR</sequence>
<organism evidence="3 4">
    <name type="scientific">Gottschalkia purinilytica</name>
    <name type="common">Clostridium purinilyticum</name>
    <dbReference type="NCBI Taxonomy" id="1503"/>
    <lineage>
        <taxon>Bacteria</taxon>
        <taxon>Bacillati</taxon>
        <taxon>Bacillota</taxon>
        <taxon>Tissierellia</taxon>
        <taxon>Tissierellales</taxon>
        <taxon>Gottschalkiaceae</taxon>
        <taxon>Gottschalkia</taxon>
    </lineage>
</organism>
<dbReference type="Pfam" id="PF01381">
    <property type="entry name" value="HTH_3"/>
    <property type="match status" value="1"/>
</dbReference>
<dbReference type="GO" id="GO:0003677">
    <property type="term" value="F:DNA binding"/>
    <property type="evidence" value="ECO:0007669"/>
    <property type="project" value="UniProtKB-KW"/>
</dbReference>
<dbReference type="EMBL" id="LGSS01000001">
    <property type="protein sequence ID" value="KNF10065.1"/>
    <property type="molecule type" value="Genomic_DNA"/>
</dbReference>
<protein>
    <submittedName>
        <fullName evidence="3">Putative transcriptional regulator</fullName>
    </submittedName>
</protein>
<dbReference type="Gene3D" id="1.10.260.40">
    <property type="entry name" value="lambda repressor-like DNA-binding domains"/>
    <property type="match status" value="1"/>
</dbReference>
<proteinExistence type="predicted"/>
<dbReference type="OrthoDB" id="428540at2"/>
<dbReference type="InterPro" id="IPR001387">
    <property type="entry name" value="Cro/C1-type_HTH"/>
</dbReference>
<gene>
    <name evidence="3" type="ORF">CLPU_1c02300</name>
</gene>
<dbReference type="PANTHER" id="PTHR46558:SF11">
    <property type="entry name" value="HTH-TYPE TRANSCRIPTIONAL REGULATOR XRE"/>
    <property type="match status" value="1"/>
</dbReference>
<reference evidence="4" key="1">
    <citation type="submission" date="2015-07" db="EMBL/GenBank/DDBJ databases">
        <title>Draft genome sequence of the purine-degrading Gottschalkia purinilyticum DSM 1384 (formerly Clostridium purinilyticum).</title>
        <authorList>
            <person name="Poehlein A."/>
            <person name="Schiel-Bengelsdorf B."/>
            <person name="Bengelsdorf F.R."/>
            <person name="Daniel R."/>
            <person name="Duerre P."/>
        </authorList>
    </citation>
    <scope>NUCLEOTIDE SEQUENCE [LARGE SCALE GENOMIC DNA]</scope>
    <source>
        <strain evidence="4">DSM 1384</strain>
    </source>
</reference>
<dbReference type="Proteomes" id="UP000037267">
    <property type="component" value="Unassembled WGS sequence"/>
</dbReference>
<dbReference type="PANTHER" id="PTHR46558">
    <property type="entry name" value="TRACRIPTIONAL REGULATORY PROTEIN-RELATED-RELATED"/>
    <property type="match status" value="1"/>
</dbReference>
<feature type="domain" description="HTH cro/C1-type" evidence="2">
    <location>
        <begin position="14"/>
        <end position="68"/>
    </location>
</feature>
<accession>A0A0L0WF69</accession>
<keyword evidence="4" id="KW-1185">Reference proteome</keyword>
<name>A0A0L0WF69_GOTPU</name>
<dbReference type="InterPro" id="IPR010982">
    <property type="entry name" value="Lambda_DNA-bd_dom_sf"/>
</dbReference>
<keyword evidence="1" id="KW-0238">DNA-binding</keyword>